<sequence length="217" mass="22862">MTTSLLDRLKAEKIIAILRGVPKEQGKAVAEALSLGGIVFAEVTLNTEGALGMISSWRETFGERMKIGAGTVLDLEEAKEAVRAGAEYLVSPNLDEAVVAYALEQGIAVFPGAMTPTEIVKAWKAGATAVKVFPMASLGVGYLKEITAPLDRIPLIATGGVRLDNIHGFLEAGATAVGLGGCLVNPALIREKRYETITQNAADMVGAVRSWRPGDLN</sequence>
<dbReference type="NCBIfam" id="TIGR01182">
    <property type="entry name" value="eda"/>
    <property type="match status" value="1"/>
</dbReference>
<comment type="pathway">
    <text evidence="1">Carbohydrate acid metabolism.</text>
</comment>
<name>A0ABQ4M8Y1_9BACL</name>
<evidence type="ECO:0000256" key="3">
    <source>
        <dbReference type="ARBA" id="ARBA00011233"/>
    </source>
</evidence>
<evidence type="ECO:0000313" key="6">
    <source>
        <dbReference type="EMBL" id="GIP52446.1"/>
    </source>
</evidence>
<evidence type="ECO:0000256" key="2">
    <source>
        <dbReference type="ARBA" id="ARBA00006906"/>
    </source>
</evidence>
<dbReference type="InterPro" id="IPR000887">
    <property type="entry name" value="Aldlse_KDPG_KHG"/>
</dbReference>
<dbReference type="EMBL" id="BOSL01000003">
    <property type="protein sequence ID" value="GIP52446.1"/>
    <property type="molecule type" value="Genomic_DNA"/>
</dbReference>
<dbReference type="CDD" id="cd00452">
    <property type="entry name" value="KDPG_aldolase"/>
    <property type="match status" value="1"/>
</dbReference>
<evidence type="ECO:0000313" key="7">
    <source>
        <dbReference type="Proteomes" id="UP000679992"/>
    </source>
</evidence>
<organism evidence="6 7">
    <name type="scientific">Paenibacillus vini</name>
    <dbReference type="NCBI Taxonomy" id="1476024"/>
    <lineage>
        <taxon>Bacteria</taxon>
        <taxon>Bacillati</taxon>
        <taxon>Bacillota</taxon>
        <taxon>Bacilli</taxon>
        <taxon>Bacillales</taxon>
        <taxon>Paenibacillaceae</taxon>
        <taxon>Paenibacillus</taxon>
    </lineage>
</organism>
<dbReference type="InterPro" id="IPR013785">
    <property type="entry name" value="Aldolase_TIM"/>
</dbReference>
<dbReference type="PANTHER" id="PTHR30246">
    <property type="entry name" value="2-KETO-3-DEOXY-6-PHOSPHOGLUCONATE ALDOLASE"/>
    <property type="match status" value="1"/>
</dbReference>
<keyword evidence="5" id="KW-0119">Carbohydrate metabolism</keyword>
<keyword evidence="4" id="KW-0456">Lyase</keyword>
<dbReference type="RefSeq" id="WP_211024053.1">
    <property type="nucleotide sequence ID" value="NZ_BOSL01000003.1"/>
</dbReference>
<reference evidence="6 7" key="1">
    <citation type="submission" date="2021-03" db="EMBL/GenBank/DDBJ databases">
        <title>Antimicrobial resistance genes in bacteria isolated from Japanese honey, and their potential for conferring macrolide and lincosamide resistance in the American foulbrood pathogen Paenibacillus larvae.</title>
        <authorList>
            <person name="Okamoto M."/>
            <person name="Kumagai M."/>
            <person name="Kanamori H."/>
            <person name="Takamatsu D."/>
        </authorList>
    </citation>
    <scope>NUCLEOTIDE SEQUENCE [LARGE SCALE GENOMIC DNA]</scope>
    <source>
        <strain evidence="6 7">J42TS3</strain>
    </source>
</reference>
<evidence type="ECO:0000256" key="5">
    <source>
        <dbReference type="ARBA" id="ARBA00023277"/>
    </source>
</evidence>
<keyword evidence="7" id="KW-1185">Reference proteome</keyword>
<dbReference type="SUPFAM" id="SSF51569">
    <property type="entry name" value="Aldolase"/>
    <property type="match status" value="1"/>
</dbReference>
<dbReference type="Pfam" id="PF01081">
    <property type="entry name" value="Aldolase"/>
    <property type="match status" value="1"/>
</dbReference>
<evidence type="ECO:0000256" key="1">
    <source>
        <dbReference type="ARBA" id="ARBA00004761"/>
    </source>
</evidence>
<proteinExistence type="inferred from homology"/>
<dbReference type="PANTHER" id="PTHR30246:SF1">
    <property type="entry name" value="2-DEHYDRO-3-DEOXY-6-PHOSPHOGALACTONATE ALDOLASE-RELATED"/>
    <property type="match status" value="1"/>
</dbReference>
<comment type="similarity">
    <text evidence="2">Belongs to the KHG/KDPG aldolase family.</text>
</comment>
<comment type="subunit">
    <text evidence="3">Homotrimer.</text>
</comment>
<dbReference type="Gene3D" id="3.20.20.70">
    <property type="entry name" value="Aldolase class I"/>
    <property type="match status" value="1"/>
</dbReference>
<protein>
    <submittedName>
        <fullName evidence="6">KHG-KDPG bifunctional aldolase</fullName>
    </submittedName>
</protein>
<evidence type="ECO:0000256" key="4">
    <source>
        <dbReference type="ARBA" id="ARBA00023239"/>
    </source>
</evidence>
<accession>A0ABQ4M8Y1</accession>
<comment type="caution">
    <text evidence="6">The sequence shown here is derived from an EMBL/GenBank/DDBJ whole genome shotgun (WGS) entry which is preliminary data.</text>
</comment>
<gene>
    <name evidence="6" type="ORF">J42TS3_14810</name>
</gene>
<dbReference type="Proteomes" id="UP000679992">
    <property type="component" value="Unassembled WGS sequence"/>
</dbReference>